<gene>
    <name evidence="3" type="ORF">GCM10023147_19500</name>
</gene>
<keyword evidence="4" id="KW-1185">Reference proteome</keyword>
<evidence type="ECO:0000256" key="1">
    <source>
        <dbReference type="SAM" id="Phobius"/>
    </source>
</evidence>
<comment type="caution">
    <text evidence="3">The sequence shown here is derived from an EMBL/GenBank/DDBJ whole genome shotgun (WGS) entry which is preliminary data.</text>
</comment>
<dbReference type="RefSeq" id="WP_344994425.1">
    <property type="nucleotide sequence ID" value="NZ_BAABFR010000024.1"/>
</dbReference>
<dbReference type="Proteomes" id="UP001500635">
    <property type="component" value="Unassembled WGS sequence"/>
</dbReference>
<keyword evidence="1" id="KW-0472">Membrane</keyword>
<protein>
    <recommendedName>
        <fullName evidence="2">Mce/MlaD domain-containing protein</fullName>
    </recommendedName>
</protein>
<evidence type="ECO:0000259" key="2">
    <source>
        <dbReference type="Pfam" id="PF02470"/>
    </source>
</evidence>
<reference evidence="4" key="1">
    <citation type="journal article" date="2019" name="Int. J. Syst. Evol. Microbiol.">
        <title>The Global Catalogue of Microorganisms (GCM) 10K type strain sequencing project: providing services to taxonomists for standard genome sequencing and annotation.</title>
        <authorList>
            <consortium name="The Broad Institute Genomics Platform"/>
            <consortium name="The Broad Institute Genome Sequencing Center for Infectious Disease"/>
            <person name="Wu L."/>
            <person name="Ma J."/>
        </authorList>
    </citation>
    <scope>NUCLEOTIDE SEQUENCE [LARGE SCALE GENOMIC DNA]</scope>
    <source>
        <strain evidence="4">JCM 17688</strain>
    </source>
</reference>
<evidence type="ECO:0000313" key="3">
    <source>
        <dbReference type="EMBL" id="GAA4390989.1"/>
    </source>
</evidence>
<dbReference type="EMBL" id="BAABFR010000024">
    <property type="protein sequence ID" value="GAA4390989.1"/>
    <property type="molecule type" value="Genomic_DNA"/>
</dbReference>
<accession>A0ABP8JHZ8</accession>
<keyword evidence="1" id="KW-1133">Transmembrane helix</keyword>
<feature type="domain" description="Mce/MlaD" evidence="2">
    <location>
        <begin position="47"/>
        <end position="102"/>
    </location>
</feature>
<dbReference type="InterPro" id="IPR003399">
    <property type="entry name" value="Mce/MlaD"/>
</dbReference>
<keyword evidence="1" id="KW-0812">Transmembrane</keyword>
<dbReference type="Pfam" id="PF02470">
    <property type="entry name" value="MlaD"/>
    <property type="match status" value="1"/>
</dbReference>
<proteinExistence type="predicted"/>
<evidence type="ECO:0000313" key="4">
    <source>
        <dbReference type="Proteomes" id="UP001500635"/>
    </source>
</evidence>
<organism evidence="3 4">
    <name type="scientific">Tsukamurella soli</name>
    <dbReference type="NCBI Taxonomy" id="644556"/>
    <lineage>
        <taxon>Bacteria</taxon>
        <taxon>Bacillati</taxon>
        <taxon>Actinomycetota</taxon>
        <taxon>Actinomycetes</taxon>
        <taxon>Mycobacteriales</taxon>
        <taxon>Tsukamurellaceae</taxon>
        <taxon>Tsukamurella</taxon>
    </lineage>
</organism>
<feature type="transmembrane region" description="Helical" evidence="1">
    <location>
        <begin position="15"/>
        <end position="37"/>
    </location>
</feature>
<name>A0ABP8JHZ8_9ACTN</name>
<sequence length="337" mass="35341">MSSLLIGTPQRQRRIFVTVGLVALAVIVVVAAVLTTLSSIHRDNRLHLTLSAPDIGAGVQAGTVVTMRGVPVGTVASVAPDGAGRVLVGIGLDRGDIDGLTDSFGIRYQPGNYFGVTELAILPAAGGNPLRAGQLLTPAQSTDTISDLLNNSSVLVNGIITQHMVDVVRKATSYAQALTPLLQLGFSVEQQVALTQKMPIGPQIALLRRTVDGVPGVIDAAFGSMVELLHIPLSSDTVYDFTPIDQTTQLLGSGFFGPLGAMLGSHRDDFTPGTLIIRSITDTATSVFGTVSIRRQVLPLIDRLNGSFTTRGGHQALNVRLIVDRLPVTASVLGTGR</sequence>